<dbReference type="AlphaFoldDB" id="A0AAV4G4T5"/>
<sequence>NNSVWQPDSCLVCQCKDPVAVCESLSCQDPACQSDMNEELELLPDACCPVCSSPGASCDVSGTIVQHDTVWSTSPCISCRCFDGEVTCDEVTCPATPCQPGQVKQQVDGECCPQCVPTGRRFIDRETRRMLSSVCNTDMSPGRTHVHGMEGEQWSPDVCTFCACHSGQVTCRSITCDVSLECAQGCAPKMALLVTMEISGRRTIASFVSVNTAKLFAAQPSVLK</sequence>
<feature type="domain" description="VWFC" evidence="1">
    <location>
        <begin position="56"/>
        <end position="116"/>
    </location>
</feature>
<dbReference type="Gene3D" id="6.20.200.20">
    <property type="match status" value="1"/>
</dbReference>
<dbReference type="InterPro" id="IPR001007">
    <property type="entry name" value="VWF_dom"/>
</dbReference>
<keyword evidence="3" id="KW-1185">Reference proteome</keyword>
<protein>
    <submittedName>
        <fullName evidence="2">Extracellular matrix protein FRAS1</fullName>
    </submittedName>
</protein>
<evidence type="ECO:0000313" key="2">
    <source>
        <dbReference type="EMBL" id="GFR80607.1"/>
    </source>
</evidence>
<organism evidence="2 3">
    <name type="scientific">Elysia marginata</name>
    <dbReference type="NCBI Taxonomy" id="1093978"/>
    <lineage>
        <taxon>Eukaryota</taxon>
        <taxon>Metazoa</taxon>
        <taxon>Spiralia</taxon>
        <taxon>Lophotrochozoa</taxon>
        <taxon>Mollusca</taxon>
        <taxon>Gastropoda</taxon>
        <taxon>Heterobranchia</taxon>
        <taxon>Euthyneura</taxon>
        <taxon>Panpulmonata</taxon>
        <taxon>Sacoglossa</taxon>
        <taxon>Placobranchoidea</taxon>
        <taxon>Plakobranchidae</taxon>
        <taxon>Elysia</taxon>
    </lineage>
</organism>
<dbReference type="SMART" id="SM00214">
    <property type="entry name" value="VWC"/>
    <property type="match status" value="3"/>
</dbReference>
<dbReference type="PANTHER" id="PTHR46439:SF1">
    <property type="entry name" value="CYSTEINE-RICH MOTOR NEURON 1 PROTEIN"/>
    <property type="match status" value="1"/>
</dbReference>
<dbReference type="EMBL" id="BMAT01011862">
    <property type="protein sequence ID" value="GFR80607.1"/>
    <property type="molecule type" value="Genomic_DNA"/>
</dbReference>
<accession>A0AAV4G4T5</accession>
<dbReference type="GO" id="GO:0005886">
    <property type="term" value="C:plasma membrane"/>
    <property type="evidence" value="ECO:0007669"/>
    <property type="project" value="TreeGrafter"/>
</dbReference>
<dbReference type="PROSITE" id="PS01208">
    <property type="entry name" value="VWFC_1"/>
    <property type="match status" value="2"/>
</dbReference>
<feature type="domain" description="VWFC" evidence="1">
    <location>
        <begin position="1"/>
        <end position="52"/>
    </location>
</feature>
<dbReference type="Gene3D" id="2.10.70.10">
    <property type="entry name" value="Complement Module, domain 1"/>
    <property type="match status" value="1"/>
</dbReference>
<dbReference type="Pfam" id="PF00093">
    <property type="entry name" value="VWC"/>
    <property type="match status" value="3"/>
</dbReference>
<proteinExistence type="predicted"/>
<dbReference type="PROSITE" id="PS50184">
    <property type="entry name" value="VWFC_2"/>
    <property type="match status" value="2"/>
</dbReference>
<dbReference type="SUPFAM" id="SSF57603">
    <property type="entry name" value="FnI-like domain"/>
    <property type="match status" value="3"/>
</dbReference>
<dbReference type="PANTHER" id="PTHR46439">
    <property type="entry name" value="CYSTEINE-RICH MOTOR NEURON 1 PROTEIN"/>
    <property type="match status" value="1"/>
</dbReference>
<comment type="caution">
    <text evidence="2">The sequence shown here is derived from an EMBL/GenBank/DDBJ whole genome shotgun (WGS) entry which is preliminary data.</text>
</comment>
<evidence type="ECO:0000259" key="1">
    <source>
        <dbReference type="PROSITE" id="PS50184"/>
    </source>
</evidence>
<gene>
    <name evidence="2" type="ORF">ElyMa_005902300</name>
</gene>
<feature type="non-terminal residue" evidence="2">
    <location>
        <position position="1"/>
    </location>
</feature>
<name>A0AAV4G4T5_9GAST</name>
<evidence type="ECO:0000313" key="3">
    <source>
        <dbReference type="Proteomes" id="UP000762676"/>
    </source>
</evidence>
<dbReference type="Proteomes" id="UP000762676">
    <property type="component" value="Unassembled WGS sequence"/>
</dbReference>
<reference evidence="2 3" key="1">
    <citation type="journal article" date="2021" name="Elife">
        <title>Chloroplast acquisition without the gene transfer in kleptoplastic sea slugs, Plakobranchus ocellatus.</title>
        <authorList>
            <person name="Maeda T."/>
            <person name="Takahashi S."/>
            <person name="Yoshida T."/>
            <person name="Shimamura S."/>
            <person name="Takaki Y."/>
            <person name="Nagai Y."/>
            <person name="Toyoda A."/>
            <person name="Suzuki Y."/>
            <person name="Arimoto A."/>
            <person name="Ishii H."/>
            <person name="Satoh N."/>
            <person name="Nishiyama T."/>
            <person name="Hasebe M."/>
            <person name="Maruyama T."/>
            <person name="Minagawa J."/>
            <person name="Obokata J."/>
            <person name="Shigenobu S."/>
        </authorList>
    </citation>
    <scope>NUCLEOTIDE SEQUENCE [LARGE SCALE GENOMIC DNA]</scope>
</reference>
<dbReference type="InterPro" id="IPR052624">
    <property type="entry name" value="CRIM1"/>
</dbReference>